<dbReference type="RefSeq" id="XP_002293733.1">
    <property type="nucleotide sequence ID" value="XM_002293697.1"/>
</dbReference>
<dbReference type="EMBL" id="CM000649">
    <property type="protein sequence ID" value="EED88742.1"/>
    <property type="molecule type" value="Genomic_DNA"/>
</dbReference>
<protein>
    <submittedName>
        <fullName evidence="2">Uncharacterized protein</fullName>
    </submittedName>
</protein>
<feature type="region of interest" description="Disordered" evidence="1">
    <location>
        <begin position="97"/>
        <end position="119"/>
    </location>
</feature>
<dbReference type="GeneID" id="7451224"/>
<dbReference type="PaxDb" id="35128-Thaps24826"/>
<evidence type="ECO:0000313" key="3">
    <source>
        <dbReference type="Proteomes" id="UP000001449"/>
    </source>
</evidence>
<organism evidence="2 3">
    <name type="scientific">Thalassiosira pseudonana</name>
    <name type="common">Marine diatom</name>
    <name type="synonym">Cyclotella nana</name>
    <dbReference type="NCBI Taxonomy" id="35128"/>
    <lineage>
        <taxon>Eukaryota</taxon>
        <taxon>Sar</taxon>
        <taxon>Stramenopiles</taxon>
        <taxon>Ochrophyta</taxon>
        <taxon>Bacillariophyta</taxon>
        <taxon>Coscinodiscophyceae</taxon>
        <taxon>Thalassiosirophycidae</taxon>
        <taxon>Thalassiosirales</taxon>
        <taxon>Thalassiosiraceae</taxon>
        <taxon>Thalassiosira</taxon>
    </lineage>
</organism>
<reference evidence="2 3" key="1">
    <citation type="journal article" date="2004" name="Science">
        <title>The genome of the diatom Thalassiosira pseudonana: ecology, evolution, and metabolism.</title>
        <authorList>
            <person name="Armbrust E.V."/>
            <person name="Berges J.A."/>
            <person name="Bowler C."/>
            <person name="Green B.R."/>
            <person name="Martinez D."/>
            <person name="Putnam N.H."/>
            <person name="Zhou S."/>
            <person name="Allen A.E."/>
            <person name="Apt K.E."/>
            <person name="Bechner M."/>
            <person name="Brzezinski M.A."/>
            <person name="Chaal B.K."/>
            <person name="Chiovitti A."/>
            <person name="Davis A.K."/>
            <person name="Demarest M.S."/>
            <person name="Detter J.C."/>
            <person name="Glavina T."/>
            <person name="Goodstein D."/>
            <person name="Hadi M.Z."/>
            <person name="Hellsten U."/>
            <person name="Hildebrand M."/>
            <person name="Jenkins B.D."/>
            <person name="Jurka J."/>
            <person name="Kapitonov V.V."/>
            <person name="Kroger N."/>
            <person name="Lau W.W."/>
            <person name="Lane T.W."/>
            <person name="Larimer F.W."/>
            <person name="Lippmeier J.C."/>
            <person name="Lucas S."/>
            <person name="Medina M."/>
            <person name="Montsant A."/>
            <person name="Obornik M."/>
            <person name="Parker M.S."/>
            <person name="Palenik B."/>
            <person name="Pazour G.J."/>
            <person name="Richardson P.M."/>
            <person name="Rynearson T.A."/>
            <person name="Saito M.A."/>
            <person name="Schwartz D.C."/>
            <person name="Thamatrakoln K."/>
            <person name="Valentin K."/>
            <person name="Vardi A."/>
            <person name="Wilkerson F.P."/>
            <person name="Rokhsar D.S."/>
        </authorList>
    </citation>
    <scope>NUCLEOTIDE SEQUENCE [LARGE SCALE GENOMIC DNA]</scope>
    <source>
        <strain evidence="2 3">CCMP1335</strain>
    </source>
</reference>
<name>B8CCB7_THAPS</name>
<evidence type="ECO:0000313" key="2">
    <source>
        <dbReference type="EMBL" id="EED88742.1"/>
    </source>
</evidence>
<dbReference type="PANTHER" id="PTHR21310">
    <property type="entry name" value="AMINOGLYCOSIDE PHOSPHOTRANSFERASE-RELATED-RELATED"/>
    <property type="match status" value="1"/>
</dbReference>
<dbReference type="SUPFAM" id="SSF56112">
    <property type="entry name" value="Protein kinase-like (PK-like)"/>
    <property type="match status" value="1"/>
</dbReference>
<feature type="compositionally biased region" description="Polar residues" evidence="1">
    <location>
        <begin position="102"/>
        <end position="119"/>
    </location>
</feature>
<dbReference type="InParanoid" id="B8CCB7"/>
<gene>
    <name evidence="2" type="ORF">THAPSDRAFT_24826</name>
</gene>
<proteinExistence type="predicted"/>
<dbReference type="InterPro" id="IPR051678">
    <property type="entry name" value="AGP_Transferase"/>
</dbReference>
<sequence length="485" mass="56183">MNKDLDSSDVRCRGHLLSWQTKSVLFNQTTISMAEAEVAGYRVSRMAMLHYYADQIYNSETDLEEEYFLEDLQKLAELRTRSFIPDVLYFSHDNAESPPRLNLSTSKQDDNNNTNESDSQNPWAIMAYLSVNDAVEYIHNSSTDADVLIDCDLGIDVQLDTTTDWLDKIDPRDRETLFPQSKLCRHYPTTMIKVRYEFGFDEPHPRHGRVPSDGCLDYALMILRDVILPVHRYFFQPKATLDVNDSLNKKQIPSLGWYDVSTLEIHPFTYLDMVSIYSHAVHSLQEASDAEDENKKTTCLLRMLQSCIQALTEEWYEIISGDCPCRLPPVLCHMDLQPQNLSFCHTADDVDTLEDRHESKQCHVASVMDWEEACYADPRLEILLLCRKVLATREQAEILWRDYATFVKDNTKDMEIGPLEPWLKLETVHSLCTLMLQGTDLLGGGRNPWETKPDLWGKIDRERQRLVNMGWSFCEKLHLNNFDED</sequence>
<dbReference type="KEGG" id="tps:THAPSDRAFT_24826"/>
<dbReference type="HOGENOM" id="CLU_563255_0_0_1"/>
<accession>B8CCB7</accession>
<dbReference type="AlphaFoldDB" id="B8CCB7"/>
<dbReference type="Proteomes" id="UP000001449">
    <property type="component" value="Chromosome 14"/>
</dbReference>
<reference evidence="2 3" key="2">
    <citation type="journal article" date="2008" name="Nature">
        <title>The Phaeodactylum genome reveals the evolutionary history of diatom genomes.</title>
        <authorList>
            <person name="Bowler C."/>
            <person name="Allen A.E."/>
            <person name="Badger J.H."/>
            <person name="Grimwood J."/>
            <person name="Jabbari K."/>
            <person name="Kuo A."/>
            <person name="Maheswari U."/>
            <person name="Martens C."/>
            <person name="Maumus F."/>
            <person name="Otillar R.P."/>
            <person name="Rayko E."/>
            <person name="Salamov A."/>
            <person name="Vandepoele K."/>
            <person name="Beszteri B."/>
            <person name="Gruber A."/>
            <person name="Heijde M."/>
            <person name="Katinka M."/>
            <person name="Mock T."/>
            <person name="Valentin K."/>
            <person name="Verret F."/>
            <person name="Berges J.A."/>
            <person name="Brownlee C."/>
            <person name="Cadoret J.P."/>
            <person name="Chiovitti A."/>
            <person name="Choi C.J."/>
            <person name="Coesel S."/>
            <person name="De Martino A."/>
            <person name="Detter J.C."/>
            <person name="Durkin C."/>
            <person name="Falciatore A."/>
            <person name="Fournet J."/>
            <person name="Haruta M."/>
            <person name="Huysman M.J."/>
            <person name="Jenkins B.D."/>
            <person name="Jiroutova K."/>
            <person name="Jorgensen R.E."/>
            <person name="Joubert Y."/>
            <person name="Kaplan A."/>
            <person name="Kroger N."/>
            <person name="Kroth P.G."/>
            <person name="La Roche J."/>
            <person name="Lindquist E."/>
            <person name="Lommer M."/>
            <person name="Martin-Jezequel V."/>
            <person name="Lopez P.J."/>
            <person name="Lucas S."/>
            <person name="Mangogna M."/>
            <person name="McGinnis K."/>
            <person name="Medlin L.K."/>
            <person name="Montsant A."/>
            <person name="Oudot-Le Secq M.P."/>
            <person name="Napoli C."/>
            <person name="Obornik M."/>
            <person name="Parker M.S."/>
            <person name="Petit J.L."/>
            <person name="Porcel B.M."/>
            <person name="Poulsen N."/>
            <person name="Robison M."/>
            <person name="Rychlewski L."/>
            <person name="Rynearson T.A."/>
            <person name="Schmutz J."/>
            <person name="Shapiro H."/>
            <person name="Siaut M."/>
            <person name="Stanley M."/>
            <person name="Sussman M.R."/>
            <person name="Taylor A.R."/>
            <person name="Vardi A."/>
            <person name="von Dassow P."/>
            <person name="Vyverman W."/>
            <person name="Willis A."/>
            <person name="Wyrwicz L.S."/>
            <person name="Rokhsar D.S."/>
            <person name="Weissenbach J."/>
            <person name="Armbrust E.V."/>
            <person name="Green B.R."/>
            <person name="Van de Peer Y."/>
            <person name="Grigoriev I.V."/>
        </authorList>
    </citation>
    <scope>NUCLEOTIDE SEQUENCE [LARGE SCALE GENOMIC DNA]</scope>
    <source>
        <strain evidence="2 3">CCMP1335</strain>
    </source>
</reference>
<evidence type="ECO:0000256" key="1">
    <source>
        <dbReference type="SAM" id="MobiDB-lite"/>
    </source>
</evidence>
<dbReference type="Gene3D" id="3.90.1200.10">
    <property type="match status" value="1"/>
</dbReference>
<keyword evidence="3" id="KW-1185">Reference proteome</keyword>
<dbReference type="PANTHER" id="PTHR21310:SF40">
    <property type="entry name" value="AMINOGLYCOSIDE PHOSPHOTRANSFERASE DOMAIN-CONTAINING PROTEIN-RELATED"/>
    <property type="match status" value="1"/>
</dbReference>
<dbReference type="InterPro" id="IPR011009">
    <property type="entry name" value="Kinase-like_dom_sf"/>
</dbReference>